<organism evidence="1 2">
    <name type="scientific">Pseudomonas fluorescens</name>
    <dbReference type="NCBI Taxonomy" id="294"/>
    <lineage>
        <taxon>Bacteria</taxon>
        <taxon>Pseudomonadati</taxon>
        <taxon>Pseudomonadota</taxon>
        <taxon>Gammaproteobacteria</taxon>
        <taxon>Pseudomonadales</taxon>
        <taxon>Pseudomonadaceae</taxon>
        <taxon>Pseudomonas</taxon>
    </lineage>
</organism>
<sequence length="272" mass="30441">MSNKKRRGRGKQSTPKIPREEYVCGTTADVVSSLTFTFDPVRGTMSIPEVDPSTITRKLTHKRENKDDKIIYSAPAEDFSLSLGYIDELKKRFDYLIAVDTNTRKKPDVQNGYSVSASCMYCITEPLQAHTDEIPYQYLASYVILDTDMQAKHESLGWHLAIKHHIDTPFLRTQRIGVVVDSELGKHLEINSRTTPYHADFHLPANVSLLYASSDKTDTLANGMIKLCDAGATRLLDEVERRGLDELIQTGPPSEGTAKWFFNSGGRSAPSV</sequence>
<evidence type="ECO:0000313" key="1">
    <source>
        <dbReference type="EMBL" id="KWV73066.1"/>
    </source>
</evidence>
<reference evidence="1 2" key="1">
    <citation type="submission" date="2015-05" db="EMBL/GenBank/DDBJ databases">
        <title>A genomic and transcriptomic approach to investigate the blue pigment phenotype in Pseudomonas fluorescens.</title>
        <authorList>
            <person name="Andreani N.A."/>
            <person name="Cardazzo B."/>
        </authorList>
    </citation>
    <scope>NUCLEOTIDE SEQUENCE [LARGE SCALE GENOMIC DNA]</scope>
    <source>
        <strain evidence="1 2">Ps_22</strain>
    </source>
</reference>
<comment type="caution">
    <text evidence="1">The sequence shown here is derived from an EMBL/GenBank/DDBJ whole genome shotgun (WGS) entry which is preliminary data.</text>
</comment>
<dbReference type="EMBL" id="LCYA01000289">
    <property type="protein sequence ID" value="KWV73066.1"/>
    <property type="molecule type" value="Genomic_DNA"/>
</dbReference>
<gene>
    <name evidence="1" type="ORF">PFLmoz3_06186</name>
</gene>
<accession>A0A109KPK2</accession>
<evidence type="ECO:0000313" key="2">
    <source>
        <dbReference type="Proteomes" id="UP000061348"/>
    </source>
</evidence>
<dbReference type="Proteomes" id="UP000061348">
    <property type="component" value="Unassembled WGS sequence"/>
</dbReference>
<proteinExistence type="predicted"/>
<protein>
    <submittedName>
        <fullName evidence="1">Uncharacterized protein</fullName>
    </submittedName>
</protein>
<dbReference type="AlphaFoldDB" id="A0A109KPK2"/>
<name>A0A109KPK2_PSEFL</name>
<dbReference type="PATRIC" id="fig|294.194.peg.6878"/>